<evidence type="ECO:0000313" key="14">
    <source>
        <dbReference type="EMBL" id="EFJ32688.1"/>
    </source>
</evidence>
<evidence type="ECO:0000256" key="11">
    <source>
        <dbReference type="ARBA" id="ARBA00041912"/>
    </source>
</evidence>
<dbReference type="GO" id="GO:0004167">
    <property type="term" value="F:dopachrome isomerase activity"/>
    <property type="evidence" value="ECO:0007669"/>
    <property type="project" value="UniProtKB-EC"/>
</dbReference>
<keyword evidence="4" id="KW-0964">Secreted</keyword>
<dbReference type="GO" id="GO:0050178">
    <property type="term" value="F:phenylpyruvate tautomerase activity"/>
    <property type="evidence" value="ECO:0000318"/>
    <property type="project" value="GO_Central"/>
</dbReference>
<reference evidence="14 15" key="1">
    <citation type="journal article" date="2011" name="Science">
        <title>The Selaginella genome identifies genetic changes associated with the evolution of vascular plants.</title>
        <authorList>
            <person name="Banks J.A."/>
            <person name="Nishiyama T."/>
            <person name="Hasebe M."/>
            <person name="Bowman J.L."/>
            <person name="Gribskov M."/>
            <person name="dePamphilis C."/>
            <person name="Albert V.A."/>
            <person name="Aono N."/>
            <person name="Aoyama T."/>
            <person name="Ambrose B.A."/>
            <person name="Ashton N.W."/>
            <person name="Axtell M.J."/>
            <person name="Barker E."/>
            <person name="Barker M.S."/>
            <person name="Bennetzen J.L."/>
            <person name="Bonawitz N.D."/>
            <person name="Chapple C."/>
            <person name="Cheng C."/>
            <person name="Correa L.G."/>
            <person name="Dacre M."/>
            <person name="DeBarry J."/>
            <person name="Dreyer I."/>
            <person name="Elias M."/>
            <person name="Engstrom E.M."/>
            <person name="Estelle M."/>
            <person name="Feng L."/>
            <person name="Finet C."/>
            <person name="Floyd S.K."/>
            <person name="Frommer W.B."/>
            <person name="Fujita T."/>
            <person name="Gramzow L."/>
            <person name="Gutensohn M."/>
            <person name="Harholt J."/>
            <person name="Hattori M."/>
            <person name="Heyl A."/>
            <person name="Hirai T."/>
            <person name="Hiwatashi Y."/>
            <person name="Ishikawa M."/>
            <person name="Iwata M."/>
            <person name="Karol K.G."/>
            <person name="Koehler B."/>
            <person name="Kolukisaoglu U."/>
            <person name="Kubo M."/>
            <person name="Kurata T."/>
            <person name="Lalonde S."/>
            <person name="Li K."/>
            <person name="Li Y."/>
            <person name="Litt A."/>
            <person name="Lyons E."/>
            <person name="Manning G."/>
            <person name="Maruyama T."/>
            <person name="Michael T.P."/>
            <person name="Mikami K."/>
            <person name="Miyazaki S."/>
            <person name="Morinaga S."/>
            <person name="Murata T."/>
            <person name="Mueller-Roeber B."/>
            <person name="Nelson D.R."/>
            <person name="Obara M."/>
            <person name="Oguri Y."/>
            <person name="Olmstead R.G."/>
            <person name="Onodera N."/>
            <person name="Petersen B.L."/>
            <person name="Pils B."/>
            <person name="Prigge M."/>
            <person name="Rensing S.A."/>
            <person name="Riano-Pachon D.M."/>
            <person name="Roberts A.W."/>
            <person name="Sato Y."/>
            <person name="Scheller H.V."/>
            <person name="Schulz B."/>
            <person name="Schulz C."/>
            <person name="Shakirov E.V."/>
            <person name="Shibagaki N."/>
            <person name="Shinohara N."/>
            <person name="Shippen D.E."/>
            <person name="Soerensen I."/>
            <person name="Sotooka R."/>
            <person name="Sugimoto N."/>
            <person name="Sugita M."/>
            <person name="Sumikawa N."/>
            <person name="Tanurdzic M."/>
            <person name="Theissen G."/>
            <person name="Ulvskov P."/>
            <person name="Wakazuki S."/>
            <person name="Weng J.K."/>
            <person name="Willats W.W."/>
            <person name="Wipf D."/>
            <person name="Wolf P.G."/>
            <person name="Yang L."/>
            <person name="Zimmer A.D."/>
            <person name="Zhu Q."/>
            <person name="Mitros T."/>
            <person name="Hellsten U."/>
            <person name="Loque D."/>
            <person name="Otillar R."/>
            <person name="Salamov A."/>
            <person name="Schmutz J."/>
            <person name="Shapiro H."/>
            <person name="Lindquist E."/>
            <person name="Lucas S."/>
            <person name="Rokhsar D."/>
            <person name="Grigoriev I.V."/>
        </authorList>
    </citation>
    <scope>NUCLEOTIDE SEQUENCE [LARGE SCALE GENOMIC DNA]</scope>
</reference>
<evidence type="ECO:0000256" key="10">
    <source>
        <dbReference type="ARBA" id="ARBA00041631"/>
    </source>
</evidence>
<dbReference type="eggNOG" id="KOG1759">
    <property type="taxonomic scope" value="Eukaryota"/>
</dbReference>
<evidence type="ECO:0000256" key="7">
    <source>
        <dbReference type="ARBA" id="ARBA00036823"/>
    </source>
</evidence>
<dbReference type="KEGG" id="smo:SELMODRAFT_144009"/>
<evidence type="ECO:0000256" key="2">
    <source>
        <dbReference type="ARBA" id="ARBA00005851"/>
    </source>
</evidence>
<evidence type="ECO:0000256" key="3">
    <source>
        <dbReference type="ARBA" id="ARBA00022514"/>
    </source>
</evidence>
<keyword evidence="15" id="KW-1185">Reference proteome</keyword>
<comment type="catalytic activity">
    <reaction evidence="6">
        <text>3-phenylpyruvate = enol-phenylpyruvate</text>
        <dbReference type="Rhea" id="RHEA:17097"/>
        <dbReference type="ChEBI" id="CHEBI:16815"/>
        <dbReference type="ChEBI" id="CHEBI:18005"/>
        <dbReference type="EC" id="5.3.2.1"/>
    </reaction>
</comment>
<dbReference type="InterPro" id="IPR014347">
    <property type="entry name" value="Tautomerase/MIF_sf"/>
</dbReference>
<dbReference type="OMA" id="CELITNI"/>
<dbReference type="EC" id="5.3.3.12" evidence="8"/>
<dbReference type="Gramene" id="EFJ20734">
    <property type="protein sequence ID" value="EFJ20734"/>
    <property type="gene ID" value="SELMODRAFT_271294"/>
</dbReference>
<dbReference type="Gramene" id="EFJ32688">
    <property type="protein sequence ID" value="EFJ32688"/>
    <property type="gene ID" value="SELMODRAFT_144009"/>
</dbReference>
<evidence type="ECO:0000313" key="13">
    <source>
        <dbReference type="EMBL" id="EFJ20734.1"/>
    </source>
</evidence>
<dbReference type="GO" id="GO:0005615">
    <property type="term" value="C:extracellular space"/>
    <property type="evidence" value="ECO:0000318"/>
    <property type="project" value="GO_Central"/>
</dbReference>
<comment type="similarity">
    <text evidence="2">Belongs to the MIF family.</text>
</comment>
<evidence type="ECO:0000256" key="9">
    <source>
        <dbReference type="ARBA" id="ARBA00039086"/>
    </source>
</evidence>
<keyword evidence="3" id="KW-0202">Cytokine</keyword>
<evidence type="ECO:0000256" key="6">
    <source>
        <dbReference type="ARBA" id="ARBA00036735"/>
    </source>
</evidence>
<dbReference type="OrthoDB" id="255819at2759"/>
<dbReference type="PANTHER" id="PTHR11954:SF6">
    <property type="entry name" value="MACROPHAGE MIGRATION INHIBITORY FACTOR"/>
    <property type="match status" value="1"/>
</dbReference>
<gene>
    <name evidence="14" type="ORF">SELMODRAFT_144009</name>
    <name evidence="13" type="ORF">SELMODRAFT_271294</name>
</gene>
<evidence type="ECO:0000313" key="15">
    <source>
        <dbReference type="Proteomes" id="UP000001514"/>
    </source>
</evidence>
<dbReference type="HOGENOM" id="CLU_129906_1_2_1"/>
<dbReference type="KEGG" id="smo:SELMODRAFT_271294"/>
<dbReference type="Gene3D" id="3.30.429.10">
    <property type="entry name" value="Macrophage Migration Inhibitory Factor"/>
    <property type="match status" value="1"/>
</dbReference>
<evidence type="ECO:0000256" key="4">
    <source>
        <dbReference type="ARBA" id="ARBA00022525"/>
    </source>
</evidence>
<dbReference type="SUPFAM" id="SSF55331">
    <property type="entry name" value="Tautomerase/MIF"/>
    <property type="match status" value="1"/>
</dbReference>
<dbReference type="InParanoid" id="D8R6J7"/>
<dbReference type="EMBL" id="GL377601">
    <property type="protein sequence ID" value="EFJ20734.1"/>
    <property type="molecule type" value="Genomic_DNA"/>
</dbReference>
<sequence>MPTLNISTNVPLDGVSTSDILKDASRTVARVLGKPESYVMIIINGAVPISFGGSEEPAAYGELVSIGAISPDSNKKLSKAIAELLQSKLAVPPNRFYIKFYDVKGSNFGWNGSTF</sequence>
<comment type="subcellular location">
    <subcellularLocation>
        <location evidence="1">Secreted</location>
    </subcellularLocation>
</comment>
<dbReference type="Proteomes" id="UP000001514">
    <property type="component" value="Unassembled WGS sequence"/>
</dbReference>
<dbReference type="FunCoup" id="D8R6J7">
    <property type="interactions" value="1773"/>
</dbReference>
<name>D8R6J7_SELML</name>
<dbReference type="Pfam" id="PF01187">
    <property type="entry name" value="MIF"/>
    <property type="match status" value="1"/>
</dbReference>
<proteinExistence type="inferred from homology"/>
<dbReference type="STRING" id="88036.D8R6J7"/>
<protein>
    <recommendedName>
        <fullName evidence="12">L-dopachrome isomerase</fullName>
        <ecNumber evidence="9">5.3.2.1</ecNumber>
        <ecNumber evidence="8">5.3.3.12</ecNumber>
    </recommendedName>
    <alternativeName>
        <fullName evidence="10">L-dopachrome tautomerase</fullName>
    </alternativeName>
    <alternativeName>
        <fullName evidence="11">Phenylpyruvate tautomerase</fullName>
    </alternativeName>
</protein>
<evidence type="ECO:0000256" key="8">
    <source>
        <dbReference type="ARBA" id="ARBA00038932"/>
    </source>
</evidence>
<evidence type="ECO:0000256" key="5">
    <source>
        <dbReference type="ARBA" id="ARBA00023235"/>
    </source>
</evidence>
<keyword evidence="5" id="KW-0413">Isomerase</keyword>
<dbReference type="GO" id="GO:0005125">
    <property type="term" value="F:cytokine activity"/>
    <property type="evidence" value="ECO:0007669"/>
    <property type="project" value="UniProtKB-KW"/>
</dbReference>
<dbReference type="InterPro" id="IPR001398">
    <property type="entry name" value="Macrophage_inhib_fac"/>
</dbReference>
<dbReference type="AlphaFoldDB" id="D8R6J7"/>
<evidence type="ECO:0000256" key="1">
    <source>
        <dbReference type="ARBA" id="ARBA00004613"/>
    </source>
</evidence>
<dbReference type="FunFam" id="3.30.429.10:FF:000004">
    <property type="entry name" value="Tautomerase/MIF superfamily protein"/>
    <property type="match status" value="1"/>
</dbReference>
<evidence type="ECO:0000256" key="12">
    <source>
        <dbReference type="ARBA" id="ARBA00042730"/>
    </source>
</evidence>
<comment type="catalytic activity">
    <reaction evidence="7">
        <text>L-dopachrome = 5,6-dihydroxyindole-2-carboxylate</text>
        <dbReference type="Rhea" id="RHEA:13041"/>
        <dbReference type="ChEBI" id="CHEBI:16875"/>
        <dbReference type="ChEBI" id="CHEBI:57509"/>
        <dbReference type="EC" id="5.3.3.12"/>
    </reaction>
</comment>
<accession>D8R6J7</accession>
<dbReference type="EC" id="5.3.2.1" evidence="9"/>
<dbReference type="PANTHER" id="PTHR11954">
    <property type="entry name" value="D-DOPACHROME DECARBOXYLASE"/>
    <property type="match status" value="1"/>
</dbReference>
<organism evidence="15">
    <name type="scientific">Selaginella moellendorffii</name>
    <name type="common">Spikemoss</name>
    <dbReference type="NCBI Taxonomy" id="88036"/>
    <lineage>
        <taxon>Eukaryota</taxon>
        <taxon>Viridiplantae</taxon>
        <taxon>Streptophyta</taxon>
        <taxon>Embryophyta</taxon>
        <taxon>Tracheophyta</taxon>
        <taxon>Lycopodiopsida</taxon>
        <taxon>Selaginellales</taxon>
        <taxon>Selaginellaceae</taxon>
        <taxon>Selaginella</taxon>
    </lineage>
</organism>
<dbReference type="EMBL" id="GL377572">
    <property type="protein sequence ID" value="EFJ32688.1"/>
    <property type="molecule type" value="Genomic_DNA"/>
</dbReference>